<dbReference type="PROSITE" id="PS50977">
    <property type="entry name" value="HTH_TETR_2"/>
    <property type="match status" value="1"/>
</dbReference>
<reference evidence="5 6" key="1">
    <citation type="submission" date="2014-03" db="EMBL/GenBank/DDBJ databases">
        <title>Genomics of Bifidobacteria.</title>
        <authorList>
            <person name="Ventura M."/>
            <person name="Milani C."/>
            <person name="Lugli G.A."/>
        </authorList>
    </citation>
    <scope>NUCLEOTIDE SEQUENCE [LARGE SCALE GENOMIC DNA]</scope>
    <source>
        <strain evidence="5 6">DSM 22766</strain>
    </source>
</reference>
<accession>A0A086Z0Q0</accession>
<dbReference type="PRINTS" id="PR00455">
    <property type="entry name" value="HTHTETR"/>
</dbReference>
<dbReference type="SUPFAM" id="SSF46689">
    <property type="entry name" value="Homeodomain-like"/>
    <property type="match status" value="1"/>
</dbReference>
<dbReference type="EMBL" id="JGYK01000001">
    <property type="protein sequence ID" value="KFI40100.1"/>
    <property type="molecule type" value="Genomic_DNA"/>
</dbReference>
<dbReference type="InterPro" id="IPR050109">
    <property type="entry name" value="HTH-type_TetR-like_transc_reg"/>
</dbReference>
<dbReference type="PANTHER" id="PTHR30055:SF226">
    <property type="entry name" value="HTH-TYPE TRANSCRIPTIONAL REGULATOR PKSA"/>
    <property type="match status" value="1"/>
</dbReference>
<keyword evidence="6" id="KW-1185">Reference proteome</keyword>
<dbReference type="GO" id="GO:0003700">
    <property type="term" value="F:DNA-binding transcription factor activity"/>
    <property type="evidence" value="ECO:0007669"/>
    <property type="project" value="TreeGrafter"/>
</dbReference>
<feature type="domain" description="HTH tetR-type" evidence="4">
    <location>
        <begin position="14"/>
        <end position="74"/>
    </location>
</feature>
<dbReference type="RefSeq" id="WP_051905276.1">
    <property type="nucleotide sequence ID" value="NZ_CP011786.1"/>
</dbReference>
<organism evidence="5 6">
    <name type="scientific">Bifidobacterium actinocoloniiforme DSM 22766</name>
    <dbReference type="NCBI Taxonomy" id="1437605"/>
    <lineage>
        <taxon>Bacteria</taxon>
        <taxon>Bacillati</taxon>
        <taxon>Actinomycetota</taxon>
        <taxon>Actinomycetes</taxon>
        <taxon>Bifidobacteriales</taxon>
        <taxon>Bifidobacteriaceae</taxon>
        <taxon>Bifidobacterium</taxon>
    </lineage>
</organism>
<dbReference type="AlphaFoldDB" id="A0A086Z0Q0"/>
<dbReference type="Pfam" id="PF00440">
    <property type="entry name" value="TetR_N"/>
    <property type="match status" value="1"/>
</dbReference>
<comment type="caution">
    <text evidence="5">The sequence shown here is derived from an EMBL/GenBank/DDBJ whole genome shotgun (WGS) entry which is preliminary data.</text>
</comment>
<evidence type="ECO:0000313" key="5">
    <source>
        <dbReference type="EMBL" id="KFI40100.1"/>
    </source>
</evidence>
<dbReference type="InterPro" id="IPR001647">
    <property type="entry name" value="HTH_TetR"/>
</dbReference>
<feature type="DNA-binding region" description="H-T-H motif" evidence="2">
    <location>
        <begin position="37"/>
        <end position="56"/>
    </location>
</feature>
<name>A0A086Z0Q0_9BIFI</name>
<evidence type="ECO:0000256" key="1">
    <source>
        <dbReference type="ARBA" id="ARBA00023125"/>
    </source>
</evidence>
<evidence type="ECO:0000256" key="3">
    <source>
        <dbReference type="SAM" id="MobiDB-lite"/>
    </source>
</evidence>
<sequence>MPKIKEASLGEHRQRLQGLILDAAESLLKSGGRQALTMGAVSERAGIARNSLYRYASNADQLADMVLVRRLPSWAEALNQALEGRERPDGVILAWAEANLRQAVAHGHSWLMDLFGAVDDESLRRSFLYASSEPGRDDIASDTEAGRDDPRQAMIRFYHLVNDPLVEAWRELVPDRAQTGVELTRGLVQSGMRLIDAQESAQGTPPNRPADPQGGRGESQDNGRIVADVLASVSAVTRTLADPGAGTSGNAPGLEPVDQLSAADGPAAGRSEKEGGTASCDS</sequence>
<dbReference type="InterPro" id="IPR009057">
    <property type="entry name" value="Homeodomain-like_sf"/>
</dbReference>
<dbReference type="OrthoDB" id="4709704at2"/>
<feature type="region of interest" description="Disordered" evidence="3">
    <location>
        <begin position="197"/>
        <end position="225"/>
    </location>
</feature>
<dbReference type="GO" id="GO:0000976">
    <property type="term" value="F:transcription cis-regulatory region binding"/>
    <property type="evidence" value="ECO:0007669"/>
    <property type="project" value="TreeGrafter"/>
</dbReference>
<dbReference type="PANTHER" id="PTHR30055">
    <property type="entry name" value="HTH-TYPE TRANSCRIPTIONAL REGULATOR RUTR"/>
    <property type="match status" value="1"/>
</dbReference>
<dbReference type="eggNOG" id="COG1309">
    <property type="taxonomic scope" value="Bacteria"/>
</dbReference>
<protein>
    <submittedName>
        <fullName evidence="5">Putative TetR family transcriptional regulator</fullName>
    </submittedName>
</protein>
<proteinExistence type="predicted"/>
<evidence type="ECO:0000313" key="6">
    <source>
        <dbReference type="Proteomes" id="UP000029015"/>
    </source>
</evidence>
<dbReference type="Gene3D" id="1.10.357.10">
    <property type="entry name" value="Tetracycline Repressor, domain 2"/>
    <property type="match status" value="1"/>
</dbReference>
<dbReference type="Proteomes" id="UP000029015">
    <property type="component" value="Unassembled WGS sequence"/>
</dbReference>
<evidence type="ECO:0000256" key="2">
    <source>
        <dbReference type="PROSITE-ProRule" id="PRU00335"/>
    </source>
</evidence>
<feature type="region of interest" description="Disordered" evidence="3">
    <location>
        <begin position="240"/>
        <end position="282"/>
    </location>
</feature>
<evidence type="ECO:0000259" key="4">
    <source>
        <dbReference type="PROSITE" id="PS50977"/>
    </source>
</evidence>
<keyword evidence="1 2" id="KW-0238">DNA-binding</keyword>
<gene>
    <name evidence="5" type="ORF">BACT_0802</name>
</gene>